<dbReference type="PROSITE" id="PS50835">
    <property type="entry name" value="IG_LIKE"/>
    <property type="match status" value="2"/>
</dbReference>
<evidence type="ECO:0000259" key="7">
    <source>
        <dbReference type="PROSITE" id="PS50835"/>
    </source>
</evidence>
<keyword evidence="4" id="KW-0677">Repeat</keyword>
<comment type="subcellular location">
    <subcellularLocation>
        <location evidence="1">Cytoplasm</location>
    </subcellularLocation>
</comment>
<dbReference type="GeneTree" id="ENSGT00940000171516"/>
<evidence type="ECO:0000256" key="4">
    <source>
        <dbReference type="ARBA" id="ARBA00022737"/>
    </source>
</evidence>
<sequence>MNVEENQILSQARGSLGLSTLQEKVQGIPPAFLKPLMKKNVFENDTLTFYAEVFGLPSPQVNWFRNKTQLVADDRVTIERDGDSISLTIQNVTRADQGEYICEAVNYVGEARSVAVFQVTETPPKCIIPLTDVTAAVGTPVILQCLVNGKPNPTAEWYKDGDRITDSRYIIQVKTAGHFNLLITNVTQSDAGEYKCIIQNTAGCIETAALLKVCTASLIVTGKIPKGPHLNYRYAYMCLRERELYTNTVLYCELSRSSVEGMLSL</sequence>
<dbReference type="InterPro" id="IPR013098">
    <property type="entry name" value="Ig_I-set"/>
</dbReference>
<protein>
    <recommendedName>
        <fullName evidence="7">Ig-like domain-containing protein</fullName>
    </recommendedName>
</protein>
<evidence type="ECO:0000256" key="2">
    <source>
        <dbReference type="ARBA" id="ARBA00006692"/>
    </source>
</evidence>
<keyword evidence="5" id="KW-1015">Disulfide bond</keyword>
<dbReference type="FunFam" id="2.60.40.10:FF:000425">
    <property type="entry name" value="Myosin light chain kinase"/>
    <property type="match status" value="1"/>
</dbReference>
<evidence type="ECO:0000256" key="6">
    <source>
        <dbReference type="ARBA" id="ARBA00023319"/>
    </source>
</evidence>
<reference evidence="8" key="1">
    <citation type="submission" date="2023-09" db="UniProtKB">
        <authorList>
            <consortium name="Ensembl"/>
        </authorList>
    </citation>
    <scope>IDENTIFICATION</scope>
</reference>
<dbReference type="SUPFAM" id="SSF48726">
    <property type="entry name" value="Immunoglobulin"/>
    <property type="match status" value="2"/>
</dbReference>
<name>A0A3B4G811_9CICH</name>
<dbReference type="InterPro" id="IPR003599">
    <property type="entry name" value="Ig_sub"/>
</dbReference>
<comment type="similarity">
    <text evidence="2">Belongs to the protein kinase superfamily. CAMK Ser/Thr protein kinase family.</text>
</comment>
<feature type="domain" description="Ig-like" evidence="7">
    <location>
        <begin position="123"/>
        <end position="212"/>
    </location>
</feature>
<keyword evidence="6" id="KW-0393">Immunoglobulin domain</keyword>
<dbReference type="GO" id="GO:0004672">
    <property type="term" value="F:protein kinase activity"/>
    <property type="evidence" value="ECO:0007669"/>
    <property type="project" value="TreeGrafter"/>
</dbReference>
<dbReference type="FunFam" id="2.60.40.10:FF:000345">
    <property type="entry name" value="Muscle M-line assembly protein unc-89"/>
    <property type="match status" value="1"/>
</dbReference>
<dbReference type="AlphaFoldDB" id="A0A3B4G811"/>
<dbReference type="Pfam" id="PF07679">
    <property type="entry name" value="I-set"/>
    <property type="match status" value="2"/>
</dbReference>
<dbReference type="Gene3D" id="2.60.40.10">
    <property type="entry name" value="Immunoglobulins"/>
    <property type="match status" value="2"/>
</dbReference>
<evidence type="ECO:0000256" key="5">
    <source>
        <dbReference type="ARBA" id="ARBA00023157"/>
    </source>
</evidence>
<feature type="domain" description="Ig-like" evidence="7">
    <location>
        <begin position="29"/>
        <end position="120"/>
    </location>
</feature>
<dbReference type="Ensembl" id="ENSPNYT00000019474.1">
    <property type="protein sequence ID" value="ENSPNYP00000018997.1"/>
    <property type="gene ID" value="ENSPNYG00000014362.1"/>
</dbReference>
<dbReference type="SMART" id="SM00409">
    <property type="entry name" value="IG"/>
    <property type="match status" value="2"/>
</dbReference>
<dbReference type="InterPro" id="IPR013783">
    <property type="entry name" value="Ig-like_fold"/>
</dbReference>
<dbReference type="STRING" id="303518.ENSPNYP00000018997"/>
<dbReference type="PANTHER" id="PTHR47633">
    <property type="entry name" value="IMMUNOGLOBULIN"/>
    <property type="match status" value="1"/>
</dbReference>
<dbReference type="PANTHER" id="PTHR47633:SF14">
    <property type="entry name" value="IG-LIKE DOMAIN-CONTAINING PROTEIN"/>
    <property type="match status" value="1"/>
</dbReference>
<dbReference type="GO" id="GO:0030017">
    <property type="term" value="C:sarcomere"/>
    <property type="evidence" value="ECO:0007669"/>
    <property type="project" value="UniProtKB-ARBA"/>
</dbReference>
<evidence type="ECO:0000313" key="8">
    <source>
        <dbReference type="Ensembl" id="ENSPNYP00000018997.1"/>
    </source>
</evidence>
<dbReference type="SMART" id="SM00408">
    <property type="entry name" value="IGc2"/>
    <property type="match status" value="2"/>
</dbReference>
<evidence type="ECO:0000256" key="1">
    <source>
        <dbReference type="ARBA" id="ARBA00004496"/>
    </source>
</evidence>
<proteinExistence type="inferred from homology"/>
<dbReference type="InterPro" id="IPR007110">
    <property type="entry name" value="Ig-like_dom"/>
</dbReference>
<dbReference type="InterPro" id="IPR036179">
    <property type="entry name" value="Ig-like_dom_sf"/>
</dbReference>
<accession>A0A3B4G811</accession>
<evidence type="ECO:0000256" key="3">
    <source>
        <dbReference type="ARBA" id="ARBA00022490"/>
    </source>
</evidence>
<dbReference type="InterPro" id="IPR003598">
    <property type="entry name" value="Ig_sub2"/>
</dbReference>
<keyword evidence="3" id="KW-0963">Cytoplasm</keyword>
<organism evidence="8">
    <name type="scientific">Pundamilia nyererei</name>
    <dbReference type="NCBI Taxonomy" id="303518"/>
    <lineage>
        <taxon>Eukaryota</taxon>
        <taxon>Metazoa</taxon>
        <taxon>Chordata</taxon>
        <taxon>Craniata</taxon>
        <taxon>Vertebrata</taxon>
        <taxon>Euteleostomi</taxon>
        <taxon>Actinopterygii</taxon>
        <taxon>Neopterygii</taxon>
        <taxon>Teleostei</taxon>
        <taxon>Neoteleostei</taxon>
        <taxon>Acanthomorphata</taxon>
        <taxon>Ovalentaria</taxon>
        <taxon>Cichlomorphae</taxon>
        <taxon>Cichliformes</taxon>
        <taxon>Cichlidae</taxon>
        <taxon>African cichlids</taxon>
        <taxon>Pseudocrenilabrinae</taxon>
        <taxon>Haplochromini</taxon>
        <taxon>Pundamilia</taxon>
    </lineage>
</organism>